<feature type="domain" description="SH3" evidence="5">
    <location>
        <begin position="37"/>
        <end position="95"/>
    </location>
</feature>
<keyword evidence="2" id="KW-0175">Coiled coil</keyword>
<dbReference type="EMBL" id="CAKKLH010000292">
    <property type="protein sequence ID" value="CAH0109279.1"/>
    <property type="molecule type" value="Genomic_DNA"/>
</dbReference>
<feature type="compositionally biased region" description="Basic and acidic residues" evidence="3">
    <location>
        <begin position="1563"/>
        <end position="1581"/>
    </location>
</feature>
<accession>A0A8J2RZ41</accession>
<sequence length="1678" mass="187857">MNYSLLFLVFFVSVPYIHGTISDWRLCGDPECRGVLSSGTASVNYKSIEPMVLSFNAGDEVIIYSKEAGQNKELWGAEVRGKRGYIPKRLIREMRVFIRNPSHTVPTELIQPSMMQPPNGQATFIPQPPQQLPQQQTQQQHPQQQQGIPQGNYNPYQQPPPPHMNPQFHNNNILPSQPVPMQQTPQLPVPQSVPQQPQPLPQPPMQAVPLTTTTAASTTTIPTVEAQVPSEINQVIDIQNPVLVDSSSSEEPPVPIQTLKESVGVEDAKSGKENEDDVDDDEEGDETDEIDPNEQTEDEVDDDDSIMESPEEKPIDQRSLDKKEFDPKIEASLDSATESVKTPTIDPMIEIGDLHGVNSSPIHVPHIHSLEESIDKPLVMNNEQSNVVETPMANKSEFVEDSVGPGIVVETIPEEENVTHDSVRDAFGEPRATNTIAEEDGNGSQPLNWLQDVETKLETETISTENEVKNVVVDSPIPDNVEQVNETKMAEMMPTPESVVESTTPGPDSNSEILVSTETPQTPLESAEPANLLSAPQVVQVDDVDLRNQQPTELLEDKEKIGVQEQLPNKEDFPPEEIKPTEESKPAMEEISQESETPVTDFNPESLPDDLKTSSEENQASNPEGSGGGFLGSALNWLGLSDTDEPLKTEEVNVETMDPAPLLQQIASMDPTSNQEVEQAPKEVFPKVEEVNGFCDTQDCGKLVDVSPPDVPPKEDVHVHDEHGNSGHVHNHHDLHHHDHTHDNHDHTHDNHGSHDHHHHHENDGHDHHGHGHGHGHSHIPGYIPGFGHHYKPPVAKPQVLPPPSEIQTPPPLPAIAEVIPEKLPEVQLPPELPTPPPVVEEFNSLPPVVDEHLHQPVALLEQPLPPAVGSVPNEVPAIESVVPEYIPVEEIFRQEMEKNRLLQEQQQQQEQNGESMFDWFTAFVMSLLTSFNAESVDEVSKTSLYPVLVAAVTTVVFLMLYYSTQNKSVEKLLKARISLLDSQLYESLSANEDSSSAQTKLSEYEMNAAELRSQKEQAEAEKVALSRRLTSLEKERDALEKEVECATESATEANRMLEELLASQSENDQWQRSVEVLQQQLNRQQQTMENLNSSLCVKTAENETLGVEVDELRIESERYKVRIKTLQGDLETLKTSNRNYQQKMAQEGAELMKLKQEKEAWVSERRSLSSQINRHAKEVEEWRDKAEQLKKSIKAKENDLAKSIELLKQSGNDTPTVLQLTSLVQLESELNEANLTVEKLTQEVSACSEESRRYEVEKADIQQRLSELQATCEAAVKDKREAETRLEVLTNYFKEKETQLHKELGTHEAKRAITEENVSESVKKILETEESLTQYKSQVDTLTKEIEEQERSYKSRLATQEKRAHENWVAARQLERRLDESKQEAAQLRHRLTQVEKEKEALLVAKENGTANGVGDVDLIKPVIKRSGLGLSNNEELTMMEHPPLLSPPIPPPPPGMELGLGVPPPPPGMPFDSLFPPPHFIPPAPFMPPEAGMLAPLHLHMPSIPPPPSGMLADHHRPPPLGMIATGSFDVDYRRDMSDPPPPRRYPSPPRRYPSPLGSERSVRSDRSDRMDRYDDHFRPVSPYGRHGGHRPRSVGRSRDVSPERPRSYSPLPSPLYPPHTTVHSPQDWDDGRDYNRPSMMRPGNLRNHPQPGPKTSSPLIQPMDNGDRHHRPQLH</sequence>
<feature type="region of interest" description="Disordered" evidence="3">
    <location>
        <begin position="107"/>
        <end position="207"/>
    </location>
</feature>
<evidence type="ECO:0000256" key="1">
    <source>
        <dbReference type="ARBA" id="ARBA00022443"/>
    </source>
</evidence>
<dbReference type="PANTHER" id="PTHR24216">
    <property type="entry name" value="PAXILLIN-RELATED"/>
    <property type="match status" value="1"/>
</dbReference>
<feature type="coiled-coil region" evidence="2">
    <location>
        <begin position="995"/>
        <end position="1300"/>
    </location>
</feature>
<dbReference type="InterPro" id="IPR001452">
    <property type="entry name" value="SH3_domain"/>
</dbReference>
<reference evidence="6" key="1">
    <citation type="submission" date="2021-11" db="EMBL/GenBank/DDBJ databases">
        <authorList>
            <person name="Schell T."/>
        </authorList>
    </citation>
    <scope>NUCLEOTIDE SEQUENCE</scope>
    <source>
        <strain evidence="6">M5</strain>
    </source>
</reference>
<evidence type="ECO:0000256" key="3">
    <source>
        <dbReference type="SAM" id="MobiDB-lite"/>
    </source>
</evidence>
<evidence type="ECO:0000256" key="4">
    <source>
        <dbReference type="SAM" id="SignalP"/>
    </source>
</evidence>
<dbReference type="Proteomes" id="UP000789390">
    <property type="component" value="Unassembled WGS sequence"/>
</dbReference>
<feature type="region of interest" description="Disordered" evidence="3">
    <location>
        <begin position="551"/>
        <end position="637"/>
    </location>
</feature>
<feature type="compositionally biased region" description="Basic and acidic residues" evidence="3">
    <location>
        <begin position="712"/>
        <end position="725"/>
    </location>
</feature>
<dbReference type="InterPro" id="IPR036028">
    <property type="entry name" value="SH3-like_dom_sf"/>
</dbReference>
<feature type="coiled-coil region" evidence="2">
    <location>
        <begin position="1326"/>
        <end position="1406"/>
    </location>
</feature>
<feature type="compositionally biased region" description="Basic residues" evidence="3">
    <location>
        <begin position="768"/>
        <end position="778"/>
    </location>
</feature>
<comment type="caution">
    <text evidence="6">The sequence shown here is derived from an EMBL/GenBank/DDBJ whole genome shotgun (WGS) entry which is preliminary data.</text>
</comment>
<feature type="compositionally biased region" description="Basic and acidic residues" evidence="3">
    <location>
        <begin position="736"/>
        <end position="754"/>
    </location>
</feature>
<feature type="region of interest" description="Disordered" evidence="3">
    <location>
        <begin position="707"/>
        <end position="787"/>
    </location>
</feature>
<organism evidence="6 7">
    <name type="scientific">Daphnia galeata</name>
    <dbReference type="NCBI Taxonomy" id="27404"/>
    <lineage>
        <taxon>Eukaryota</taxon>
        <taxon>Metazoa</taxon>
        <taxon>Ecdysozoa</taxon>
        <taxon>Arthropoda</taxon>
        <taxon>Crustacea</taxon>
        <taxon>Branchiopoda</taxon>
        <taxon>Diplostraca</taxon>
        <taxon>Cladocera</taxon>
        <taxon>Anomopoda</taxon>
        <taxon>Daphniidae</taxon>
        <taxon>Daphnia</taxon>
    </lineage>
</organism>
<feature type="compositionally biased region" description="Pro residues" evidence="3">
    <location>
        <begin position="1541"/>
        <end position="1555"/>
    </location>
</feature>
<feature type="signal peptide" evidence="4">
    <location>
        <begin position="1"/>
        <end position="19"/>
    </location>
</feature>
<feature type="compositionally biased region" description="Polar residues" evidence="3">
    <location>
        <begin position="113"/>
        <end position="124"/>
    </location>
</feature>
<feature type="region of interest" description="Disordered" evidence="3">
    <location>
        <begin position="492"/>
        <end position="514"/>
    </location>
</feature>
<keyword evidence="7" id="KW-1185">Reference proteome</keyword>
<feature type="compositionally biased region" description="Polar residues" evidence="3">
    <location>
        <begin position="500"/>
        <end position="514"/>
    </location>
</feature>
<feature type="region of interest" description="Disordered" evidence="3">
    <location>
        <begin position="1516"/>
        <end position="1678"/>
    </location>
</feature>
<evidence type="ECO:0000256" key="2">
    <source>
        <dbReference type="SAM" id="Coils"/>
    </source>
</evidence>
<gene>
    <name evidence="6" type="ORF">DGAL_LOCUS12751</name>
</gene>
<feature type="compositionally biased region" description="Basic residues" evidence="3">
    <location>
        <begin position="1589"/>
        <end position="1598"/>
    </location>
</feature>
<feature type="compositionally biased region" description="Low complexity" evidence="3">
    <location>
        <begin position="132"/>
        <end position="156"/>
    </location>
</feature>
<keyword evidence="1" id="KW-0728">SH3 domain</keyword>
<feature type="compositionally biased region" description="Basic and acidic residues" evidence="3">
    <location>
        <begin position="555"/>
        <end position="588"/>
    </location>
</feature>
<feature type="region of interest" description="Disordered" evidence="3">
    <location>
        <begin position="245"/>
        <end position="326"/>
    </location>
</feature>
<feature type="compositionally biased region" description="Pro residues" evidence="3">
    <location>
        <begin position="196"/>
        <end position="206"/>
    </location>
</feature>
<dbReference type="PANTHER" id="PTHR24216:SF8">
    <property type="entry name" value="PAXILLIN, ISOFORM F"/>
    <property type="match status" value="1"/>
</dbReference>
<evidence type="ECO:0000313" key="7">
    <source>
        <dbReference type="Proteomes" id="UP000789390"/>
    </source>
</evidence>
<proteinExistence type="predicted"/>
<feature type="compositionally biased region" description="Basic and acidic residues" evidence="3">
    <location>
        <begin position="1599"/>
        <end position="1609"/>
    </location>
</feature>
<dbReference type="OrthoDB" id="6372603at2759"/>
<feature type="chain" id="PRO_5035188308" description="SH3 domain-containing protein" evidence="4">
    <location>
        <begin position="20"/>
        <end position="1678"/>
    </location>
</feature>
<feature type="compositionally biased region" description="Basic and acidic residues" evidence="3">
    <location>
        <begin position="310"/>
        <end position="326"/>
    </location>
</feature>
<dbReference type="Gene3D" id="2.30.30.40">
    <property type="entry name" value="SH3 Domains"/>
    <property type="match status" value="1"/>
</dbReference>
<evidence type="ECO:0000313" key="6">
    <source>
        <dbReference type="EMBL" id="CAH0109279.1"/>
    </source>
</evidence>
<evidence type="ECO:0000259" key="5">
    <source>
        <dbReference type="SMART" id="SM00326"/>
    </source>
</evidence>
<protein>
    <recommendedName>
        <fullName evidence="5">SH3 domain-containing protein</fullName>
    </recommendedName>
</protein>
<feature type="compositionally biased region" description="Low complexity" evidence="3">
    <location>
        <begin position="182"/>
        <end position="195"/>
    </location>
</feature>
<name>A0A8J2RZ41_9CRUS</name>
<dbReference type="SUPFAM" id="SSF50044">
    <property type="entry name" value="SH3-domain"/>
    <property type="match status" value="1"/>
</dbReference>
<dbReference type="SMART" id="SM00326">
    <property type="entry name" value="SH3"/>
    <property type="match status" value="1"/>
</dbReference>
<feature type="compositionally biased region" description="Acidic residues" evidence="3">
    <location>
        <begin position="274"/>
        <end position="306"/>
    </location>
</feature>
<keyword evidence="4" id="KW-0732">Signal</keyword>